<feature type="signal peptide" evidence="1">
    <location>
        <begin position="1"/>
        <end position="23"/>
    </location>
</feature>
<reference evidence="3" key="1">
    <citation type="submission" date="2019-11" db="EMBL/GenBank/DDBJ databases">
        <authorList>
            <person name="Feng L."/>
        </authorList>
    </citation>
    <scope>NUCLEOTIDE SEQUENCE</scope>
    <source>
        <strain evidence="3">AMuciniphilaLFYP55</strain>
    </source>
</reference>
<dbReference type="Pfam" id="PF22599">
    <property type="entry name" value="SecDF_P1_head"/>
    <property type="match status" value="1"/>
</dbReference>
<dbReference type="Gene3D" id="3.30.1360.200">
    <property type="match status" value="1"/>
</dbReference>
<evidence type="ECO:0000256" key="1">
    <source>
        <dbReference type="SAM" id="SignalP"/>
    </source>
</evidence>
<dbReference type="RefSeq" id="WP_102721512.1">
    <property type="nucleotide sequence ID" value="NZ_CACRSS010000002.1"/>
</dbReference>
<protein>
    <submittedName>
        <fullName evidence="3">Preprotein translocase subunit SecD</fullName>
    </submittedName>
</protein>
<dbReference type="InterPro" id="IPR054384">
    <property type="entry name" value="SecDF_P1_head"/>
</dbReference>
<organism evidence="3">
    <name type="scientific">Akkermansia muciniphila</name>
    <dbReference type="NCBI Taxonomy" id="239935"/>
    <lineage>
        <taxon>Bacteria</taxon>
        <taxon>Pseudomonadati</taxon>
        <taxon>Verrucomicrobiota</taxon>
        <taxon>Verrucomicrobiia</taxon>
        <taxon>Verrucomicrobiales</taxon>
        <taxon>Akkermansiaceae</taxon>
        <taxon>Akkermansia</taxon>
    </lineage>
</organism>
<feature type="chain" id="PRO_5027033229" evidence="1">
    <location>
        <begin position="24"/>
        <end position="528"/>
    </location>
</feature>
<dbReference type="OrthoDB" id="199916at2"/>
<keyword evidence="1" id="KW-0732">Signal</keyword>
<proteinExistence type="predicted"/>
<evidence type="ECO:0000259" key="2">
    <source>
        <dbReference type="Pfam" id="PF22599"/>
    </source>
</evidence>
<gene>
    <name evidence="3" type="ORF">AMLFYP55_01862</name>
</gene>
<evidence type="ECO:0000313" key="3">
    <source>
        <dbReference type="EMBL" id="VYS85499.1"/>
    </source>
</evidence>
<dbReference type="EMBL" id="CACRSS010000002">
    <property type="protein sequence ID" value="VYS85499.1"/>
    <property type="molecule type" value="Genomic_DNA"/>
</dbReference>
<name>A0A6N2RYG2_9BACT</name>
<dbReference type="AlphaFoldDB" id="A0A6N2RYG2"/>
<sequence>MRQLLCLLFISAFWLPLSARAEAAPPAVPSIAVRMVHPDSLELDREGKPVPEGYTPYVYEFRDRHGKMQRERLFLKDEPVITEAEVERAGVDPSRPEHLNITLNTPGGRAMKTATSAMRLGHDRLAVVVQGKVNSAPVVQAIISRAFEISGLDGENEAANLAELLNHRAATGKTTPFIPRDLALYAIHPENARLVEEGTLSVPGYRLWSRPGAEEEKDAEKEYLFLGNAPIVTGDYAQSARPNLDYPGHLDIVWNEEAYRNLEQACAALRPGKDRMAVVLRGAILSTPVFHKMPSHATLIPVPGDDRQLDALCAAINTQFPPLTEQQQRKVKKKLAVYPVYPRSTELEQRFLPELRQGKTIHLKSGFRSIPYTCPGFPEPVQSYAFIRPESLIGPEDIQNVERRQDGAITCQLLPQEWEKARAFLDAIPAGPGKGAVVFQGRMRHQFALRRVFLQLWGVPVLSTVKPISTIYIPTPQEDQRMYRESVYLLIPYLLEPVCPWLFKSAPSFRTLGEQKPFLMIDSGLNRP</sequence>
<feature type="domain" description="SecDF P1 head subdomain" evidence="2">
    <location>
        <begin position="69"/>
        <end position="166"/>
    </location>
</feature>
<accession>A0A6N2RYG2</accession>